<evidence type="ECO:0000313" key="1">
    <source>
        <dbReference type="EMBL" id="RMZ99205.1"/>
    </source>
</evidence>
<dbReference type="AlphaFoldDB" id="A0A3M7PJA0"/>
<proteinExistence type="predicted"/>
<organism evidence="1 2">
    <name type="scientific">Brachionus plicatilis</name>
    <name type="common">Marine rotifer</name>
    <name type="synonym">Brachionus muelleri</name>
    <dbReference type="NCBI Taxonomy" id="10195"/>
    <lineage>
        <taxon>Eukaryota</taxon>
        <taxon>Metazoa</taxon>
        <taxon>Spiralia</taxon>
        <taxon>Gnathifera</taxon>
        <taxon>Rotifera</taxon>
        <taxon>Eurotatoria</taxon>
        <taxon>Monogononta</taxon>
        <taxon>Pseudotrocha</taxon>
        <taxon>Ploima</taxon>
        <taxon>Brachionidae</taxon>
        <taxon>Brachionus</taxon>
    </lineage>
</organism>
<dbReference type="EMBL" id="REGN01010356">
    <property type="protein sequence ID" value="RMZ99205.1"/>
    <property type="molecule type" value="Genomic_DNA"/>
</dbReference>
<name>A0A3M7PJA0_BRAPC</name>
<protein>
    <submittedName>
        <fullName evidence="1">Uncharacterized protein</fullName>
    </submittedName>
</protein>
<sequence>MVDEAGIEYGLSAMEYFVFLTHLYHRKILNLAQLLAFVPPEDVVDLCLSVTHLYHRKILNLAQLLAFVPPEDVVGLFNKIKEDLDKSKENYEKIYFFKYLEENWIGFNASLKIRLMLLNIDNLKVLNLRTILSLSSVQLTNK</sequence>
<accession>A0A3M7PJA0</accession>
<reference evidence="1 2" key="1">
    <citation type="journal article" date="2018" name="Sci. Rep.">
        <title>Genomic signatures of local adaptation to the degree of environmental predictability in rotifers.</title>
        <authorList>
            <person name="Franch-Gras L."/>
            <person name="Hahn C."/>
            <person name="Garcia-Roger E.M."/>
            <person name="Carmona M.J."/>
            <person name="Serra M."/>
            <person name="Gomez A."/>
        </authorList>
    </citation>
    <scope>NUCLEOTIDE SEQUENCE [LARGE SCALE GENOMIC DNA]</scope>
    <source>
        <strain evidence="1">HYR1</strain>
    </source>
</reference>
<dbReference type="Proteomes" id="UP000276133">
    <property type="component" value="Unassembled WGS sequence"/>
</dbReference>
<keyword evidence="2" id="KW-1185">Reference proteome</keyword>
<comment type="caution">
    <text evidence="1">The sequence shown here is derived from an EMBL/GenBank/DDBJ whole genome shotgun (WGS) entry which is preliminary data.</text>
</comment>
<evidence type="ECO:0000313" key="2">
    <source>
        <dbReference type="Proteomes" id="UP000276133"/>
    </source>
</evidence>
<gene>
    <name evidence="1" type="ORF">BpHYR1_009803</name>
</gene>